<dbReference type="GeneID" id="20353883"/>
<evidence type="ECO:0000313" key="2">
    <source>
        <dbReference type="EMBL" id="EJT69028.1"/>
    </source>
</evidence>
<reference evidence="4" key="1">
    <citation type="submission" date="2010-07" db="EMBL/GenBank/DDBJ databases">
        <title>The genome sequence of Gaeumannomyces graminis var. tritici strain R3-111a-1.</title>
        <authorList>
            <consortium name="The Broad Institute Genome Sequencing Platform"/>
            <person name="Ma L.-J."/>
            <person name="Dead R."/>
            <person name="Young S."/>
            <person name="Zeng Q."/>
            <person name="Koehrsen M."/>
            <person name="Alvarado L."/>
            <person name="Berlin A."/>
            <person name="Chapman S.B."/>
            <person name="Chen Z."/>
            <person name="Freedman E."/>
            <person name="Gellesch M."/>
            <person name="Goldberg J."/>
            <person name="Griggs A."/>
            <person name="Gujja S."/>
            <person name="Heilman E.R."/>
            <person name="Heiman D."/>
            <person name="Hepburn T."/>
            <person name="Howarth C."/>
            <person name="Jen D."/>
            <person name="Larson L."/>
            <person name="Mehta T."/>
            <person name="Neiman D."/>
            <person name="Pearson M."/>
            <person name="Roberts A."/>
            <person name="Saif S."/>
            <person name="Shea T."/>
            <person name="Shenoy N."/>
            <person name="Sisk P."/>
            <person name="Stolte C."/>
            <person name="Sykes S."/>
            <person name="Walk T."/>
            <person name="White J."/>
            <person name="Yandava C."/>
            <person name="Haas B."/>
            <person name="Nusbaum C."/>
            <person name="Birren B."/>
        </authorList>
    </citation>
    <scope>NUCLEOTIDE SEQUENCE [LARGE SCALE GENOMIC DNA]</scope>
    <source>
        <strain evidence="4">R3-111a-1</strain>
    </source>
</reference>
<dbReference type="AlphaFoldDB" id="J3PIU5"/>
<dbReference type="HOGENOM" id="CLU_1209885_0_0_1"/>
<reference evidence="2" key="3">
    <citation type="submission" date="2010-09" db="EMBL/GenBank/DDBJ databases">
        <title>Annotation of Gaeumannomyces graminis var. tritici R3-111a-1.</title>
        <authorList>
            <consortium name="The Broad Institute Genome Sequencing Platform"/>
            <person name="Ma L.-J."/>
            <person name="Dead R."/>
            <person name="Young S.K."/>
            <person name="Zeng Q."/>
            <person name="Gargeya S."/>
            <person name="Fitzgerald M."/>
            <person name="Haas B."/>
            <person name="Abouelleil A."/>
            <person name="Alvarado L."/>
            <person name="Arachchi H.M."/>
            <person name="Berlin A."/>
            <person name="Brown A."/>
            <person name="Chapman S.B."/>
            <person name="Chen Z."/>
            <person name="Dunbar C."/>
            <person name="Freedman E."/>
            <person name="Gearin G."/>
            <person name="Gellesch M."/>
            <person name="Goldberg J."/>
            <person name="Griggs A."/>
            <person name="Gujja S."/>
            <person name="Heiman D."/>
            <person name="Howarth C."/>
            <person name="Larson L."/>
            <person name="Lui A."/>
            <person name="MacDonald P.J.P."/>
            <person name="Mehta T."/>
            <person name="Montmayeur A."/>
            <person name="Murphy C."/>
            <person name="Neiman D."/>
            <person name="Pearson M."/>
            <person name="Priest M."/>
            <person name="Roberts A."/>
            <person name="Saif S."/>
            <person name="Shea T."/>
            <person name="Shenoy N."/>
            <person name="Sisk P."/>
            <person name="Stolte C."/>
            <person name="Sykes S."/>
            <person name="Yandava C."/>
            <person name="Wortman J."/>
            <person name="Nusbaum C."/>
            <person name="Birren B."/>
        </authorList>
    </citation>
    <scope>NUCLEOTIDE SEQUENCE</scope>
    <source>
        <strain evidence="2">R3-111a-1</strain>
    </source>
</reference>
<organism evidence="2">
    <name type="scientific">Gaeumannomyces tritici (strain R3-111a-1)</name>
    <name type="common">Wheat and barley take-all root rot fungus</name>
    <name type="synonym">Gaeumannomyces graminis var. tritici</name>
    <dbReference type="NCBI Taxonomy" id="644352"/>
    <lineage>
        <taxon>Eukaryota</taxon>
        <taxon>Fungi</taxon>
        <taxon>Dikarya</taxon>
        <taxon>Ascomycota</taxon>
        <taxon>Pezizomycotina</taxon>
        <taxon>Sordariomycetes</taxon>
        <taxon>Sordariomycetidae</taxon>
        <taxon>Magnaporthales</taxon>
        <taxon>Magnaporthaceae</taxon>
        <taxon>Gaeumannomyces</taxon>
    </lineage>
</organism>
<dbReference type="eggNOG" id="ENOG502RN4R">
    <property type="taxonomic scope" value="Eukaryota"/>
</dbReference>
<reference evidence="3" key="4">
    <citation type="journal article" date="2015" name="G3 (Bethesda)">
        <title>Genome sequences of three phytopathogenic species of the Magnaporthaceae family of fungi.</title>
        <authorList>
            <person name="Okagaki L.H."/>
            <person name="Nunes C.C."/>
            <person name="Sailsbery J."/>
            <person name="Clay B."/>
            <person name="Brown D."/>
            <person name="John T."/>
            <person name="Oh Y."/>
            <person name="Young N."/>
            <person name="Fitzgerald M."/>
            <person name="Haas B.J."/>
            <person name="Zeng Q."/>
            <person name="Young S."/>
            <person name="Adiconis X."/>
            <person name="Fan L."/>
            <person name="Levin J.Z."/>
            <person name="Mitchell T.K."/>
            <person name="Okubara P.A."/>
            <person name="Farman M.L."/>
            <person name="Kohn L.M."/>
            <person name="Birren B."/>
            <person name="Ma L.-J."/>
            <person name="Dean R.A."/>
        </authorList>
    </citation>
    <scope>NUCLEOTIDE SEQUENCE</scope>
    <source>
        <strain evidence="3">R3-111a-1</strain>
    </source>
</reference>
<dbReference type="EnsemblFungi" id="EJT69028">
    <property type="protein sequence ID" value="EJT69028"/>
    <property type="gene ID" value="GGTG_13425"/>
</dbReference>
<keyword evidence="4" id="KW-1185">Reference proteome</keyword>
<feature type="region of interest" description="Disordered" evidence="1">
    <location>
        <begin position="88"/>
        <end position="202"/>
    </location>
</feature>
<dbReference type="OrthoDB" id="10427614at2759"/>
<proteinExistence type="predicted"/>
<accession>J3PIU5</accession>
<name>J3PIU5_GAET3</name>
<dbReference type="VEuPathDB" id="FungiDB:GGTG_13425"/>
<dbReference type="EMBL" id="GL385407">
    <property type="protein sequence ID" value="EJT69028.1"/>
    <property type="molecule type" value="Genomic_DNA"/>
</dbReference>
<dbReference type="RefSeq" id="XP_009229595.1">
    <property type="nucleotide sequence ID" value="XM_009231331.1"/>
</dbReference>
<sequence>MDLDEDWPYDHFSGDWGDSFGQLLSPAADLVLDDIESLAVPSDGNFNFDSLFPSRHLAAPLVPDDAPDDCNIDLDGLIDWGNYEAGTTLGPASPTLRRNSKSSSRSSSSSLPPRTNLDTEPLPEGIEDSSNSDKARLQRNKRKVAGAITSPSVPSRKRGRGAKTTGGRATRGAAKAKNGVTRQTRQDNPVLKGILGRRRGNPRRHALLLASGDSDHPINVGELDAVKPV</sequence>
<evidence type="ECO:0000256" key="1">
    <source>
        <dbReference type="SAM" id="MobiDB-lite"/>
    </source>
</evidence>
<evidence type="ECO:0000313" key="3">
    <source>
        <dbReference type="EnsemblFungi" id="EJT69028"/>
    </source>
</evidence>
<gene>
    <name evidence="3" type="primary">20353883</name>
    <name evidence="2" type="ORF">GGTG_13425</name>
</gene>
<feature type="compositionally biased region" description="Low complexity" evidence="1">
    <location>
        <begin position="101"/>
        <end position="110"/>
    </location>
</feature>
<reference evidence="3" key="5">
    <citation type="submission" date="2018-04" db="UniProtKB">
        <authorList>
            <consortium name="EnsemblFungi"/>
        </authorList>
    </citation>
    <scope>IDENTIFICATION</scope>
    <source>
        <strain evidence="3">R3-111a-1</strain>
    </source>
</reference>
<protein>
    <submittedName>
        <fullName evidence="2 3">Uncharacterized protein</fullName>
    </submittedName>
</protein>
<reference evidence="2" key="2">
    <citation type="submission" date="2010-07" db="EMBL/GenBank/DDBJ databases">
        <authorList>
            <consortium name="The Broad Institute Genome Sequencing Platform"/>
            <consortium name="Broad Institute Genome Sequencing Center for Infectious Disease"/>
            <person name="Ma L.-J."/>
            <person name="Dead R."/>
            <person name="Young S."/>
            <person name="Zeng Q."/>
            <person name="Koehrsen M."/>
            <person name="Alvarado L."/>
            <person name="Berlin A."/>
            <person name="Chapman S.B."/>
            <person name="Chen Z."/>
            <person name="Freedman E."/>
            <person name="Gellesch M."/>
            <person name="Goldberg J."/>
            <person name="Griggs A."/>
            <person name="Gujja S."/>
            <person name="Heilman E.R."/>
            <person name="Heiman D."/>
            <person name="Hepburn T."/>
            <person name="Howarth C."/>
            <person name="Jen D."/>
            <person name="Larson L."/>
            <person name="Mehta T."/>
            <person name="Neiman D."/>
            <person name="Pearson M."/>
            <person name="Roberts A."/>
            <person name="Saif S."/>
            <person name="Shea T."/>
            <person name="Shenoy N."/>
            <person name="Sisk P."/>
            <person name="Stolte C."/>
            <person name="Sykes S."/>
            <person name="Walk T."/>
            <person name="White J."/>
            <person name="Yandava C."/>
            <person name="Haas B."/>
            <person name="Nusbaum C."/>
            <person name="Birren B."/>
        </authorList>
    </citation>
    <scope>NUCLEOTIDE SEQUENCE</scope>
    <source>
        <strain evidence="2">R3-111a-1</strain>
    </source>
</reference>
<feature type="compositionally biased region" description="Low complexity" evidence="1">
    <location>
        <begin position="162"/>
        <end position="177"/>
    </location>
</feature>
<evidence type="ECO:0000313" key="4">
    <source>
        <dbReference type="Proteomes" id="UP000006039"/>
    </source>
</evidence>
<dbReference type="Proteomes" id="UP000006039">
    <property type="component" value="Unassembled WGS sequence"/>
</dbReference>